<comment type="caution">
    <text evidence="1">The sequence shown here is derived from an EMBL/GenBank/DDBJ whole genome shotgun (WGS) entry which is preliminary data.</text>
</comment>
<accession>A0AAV5DA17</accession>
<dbReference type="AlphaFoldDB" id="A0AAV5DA17"/>
<evidence type="ECO:0008006" key="3">
    <source>
        <dbReference type="Google" id="ProtNLM"/>
    </source>
</evidence>
<reference evidence="1" key="1">
    <citation type="journal article" date="2018" name="DNA Res.">
        <title>Multiple hybrid de novo genome assembly of finger millet, an orphan allotetraploid crop.</title>
        <authorList>
            <person name="Hatakeyama M."/>
            <person name="Aluri S."/>
            <person name="Balachadran M.T."/>
            <person name="Sivarajan S.R."/>
            <person name="Patrignani A."/>
            <person name="Gruter S."/>
            <person name="Poveda L."/>
            <person name="Shimizu-Inatsugi R."/>
            <person name="Baeten J."/>
            <person name="Francoijs K.J."/>
            <person name="Nataraja K.N."/>
            <person name="Reddy Y.A.N."/>
            <person name="Phadnis S."/>
            <person name="Ravikumar R.L."/>
            <person name="Schlapbach R."/>
            <person name="Sreeman S.M."/>
            <person name="Shimizu K.K."/>
        </authorList>
    </citation>
    <scope>NUCLEOTIDE SEQUENCE</scope>
</reference>
<protein>
    <recommendedName>
        <fullName evidence="3">F-box domain-containing protein</fullName>
    </recommendedName>
</protein>
<dbReference type="Proteomes" id="UP001054889">
    <property type="component" value="Unassembled WGS sequence"/>
</dbReference>
<name>A0AAV5DA17_ELECO</name>
<organism evidence="1 2">
    <name type="scientific">Eleusine coracana subsp. coracana</name>
    <dbReference type="NCBI Taxonomy" id="191504"/>
    <lineage>
        <taxon>Eukaryota</taxon>
        <taxon>Viridiplantae</taxon>
        <taxon>Streptophyta</taxon>
        <taxon>Embryophyta</taxon>
        <taxon>Tracheophyta</taxon>
        <taxon>Spermatophyta</taxon>
        <taxon>Magnoliopsida</taxon>
        <taxon>Liliopsida</taxon>
        <taxon>Poales</taxon>
        <taxon>Poaceae</taxon>
        <taxon>PACMAD clade</taxon>
        <taxon>Chloridoideae</taxon>
        <taxon>Cynodonteae</taxon>
        <taxon>Eleusininae</taxon>
        <taxon>Eleusine</taxon>
    </lineage>
</organism>
<dbReference type="EMBL" id="BQKI01000013">
    <property type="protein sequence ID" value="GJN06865.1"/>
    <property type="molecule type" value="Genomic_DNA"/>
</dbReference>
<keyword evidence="2" id="KW-1185">Reference proteome</keyword>
<evidence type="ECO:0000313" key="1">
    <source>
        <dbReference type="EMBL" id="GJN06865.1"/>
    </source>
</evidence>
<reference evidence="1" key="2">
    <citation type="submission" date="2021-12" db="EMBL/GenBank/DDBJ databases">
        <title>Resequencing data analysis of finger millet.</title>
        <authorList>
            <person name="Hatakeyama M."/>
            <person name="Aluri S."/>
            <person name="Balachadran M.T."/>
            <person name="Sivarajan S.R."/>
            <person name="Poveda L."/>
            <person name="Shimizu-Inatsugi R."/>
            <person name="Schlapbach R."/>
            <person name="Sreeman S.M."/>
            <person name="Shimizu K.K."/>
        </authorList>
    </citation>
    <scope>NUCLEOTIDE SEQUENCE</scope>
</reference>
<sequence>MSSRKRCNRAVQAGASAEGIDALPEGLLNHILGFMDARQAVQTCVLAPAVAPPLEVCHGRGHKHD</sequence>
<proteinExistence type="predicted"/>
<evidence type="ECO:0000313" key="2">
    <source>
        <dbReference type="Proteomes" id="UP001054889"/>
    </source>
</evidence>
<gene>
    <name evidence="1" type="primary">ga24634</name>
    <name evidence="1" type="ORF">PR202_ga24634</name>
</gene>